<dbReference type="AlphaFoldDB" id="A0A8J6Q528"/>
<comment type="caution">
    <text evidence="1">The sequence shown here is derived from an EMBL/GenBank/DDBJ whole genome shotgun (WGS) entry which is preliminary data.</text>
</comment>
<feature type="non-terminal residue" evidence="1">
    <location>
        <position position="1"/>
    </location>
</feature>
<keyword evidence="2" id="KW-1185">Reference proteome</keyword>
<feature type="non-terminal residue" evidence="1">
    <location>
        <position position="146"/>
    </location>
</feature>
<evidence type="ECO:0000313" key="1">
    <source>
        <dbReference type="EMBL" id="MBD0825540.1"/>
    </source>
</evidence>
<gene>
    <name evidence="1" type="ORF">ICJ85_16155</name>
</gene>
<name>A0A8J6Q528_9FLAO</name>
<dbReference type="EMBL" id="JACVXD010000043">
    <property type="protein sequence ID" value="MBD0825540.1"/>
    <property type="molecule type" value="Genomic_DNA"/>
</dbReference>
<reference evidence="1 2" key="1">
    <citation type="journal article" date="2018" name="J. Microbiol.">
        <title>Aestuariibaculum marinum sp. nov., a marine bacterium isolated from seawater in South Korea.</title>
        <authorList>
            <person name="Choi J."/>
            <person name="Lee D."/>
            <person name="Jang J.H."/>
            <person name="Cha S."/>
            <person name="Seo T."/>
        </authorList>
    </citation>
    <scope>NUCLEOTIDE SEQUENCE [LARGE SCALE GENOMIC DNA]</scope>
    <source>
        <strain evidence="1 2">IP7</strain>
    </source>
</reference>
<proteinExistence type="predicted"/>
<evidence type="ECO:0000313" key="2">
    <source>
        <dbReference type="Proteomes" id="UP000621516"/>
    </source>
</evidence>
<dbReference type="Proteomes" id="UP000621516">
    <property type="component" value="Unassembled WGS sequence"/>
</dbReference>
<protein>
    <submittedName>
        <fullName evidence="1">Uncharacterized protein</fullName>
    </submittedName>
</protein>
<sequence>PQGIAEFTLFNSELKPLAERLVYVNPQKQLHINTTLDKTEYKTREKVNLSIKVTDENGLPVIAHLGLSVFDKLYENNQDSKNILTHYMLSSQLKGNIYNPEYYFDENIPLRHRQEALNLLMLTQGWRRYIWNIENLKESHQNAKPF</sequence>
<accession>A0A8J6Q528</accession>
<organism evidence="1 2">
    <name type="scientific">Aestuariibaculum marinum</name>
    <dbReference type="NCBI Taxonomy" id="2683592"/>
    <lineage>
        <taxon>Bacteria</taxon>
        <taxon>Pseudomonadati</taxon>
        <taxon>Bacteroidota</taxon>
        <taxon>Flavobacteriia</taxon>
        <taxon>Flavobacteriales</taxon>
        <taxon>Flavobacteriaceae</taxon>
    </lineage>
</organism>